<dbReference type="InterPro" id="IPR052897">
    <property type="entry name" value="Sec-Metab_Biosynth_Hydrolase"/>
</dbReference>
<dbReference type="PANTHER" id="PTHR37017">
    <property type="entry name" value="AB HYDROLASE-1 DOMAIN-CONTAINING PROTEIN-RELATED"/>
    <property type="match status" value="1"/>
</dbReference>
<feature type="domain" description="AB hydrolase-1" evidence="2">
    <location>
        <begin position="40"/>
        <end position="260"/>
    </location>
</feature>
<evidence type="ECO:0000259" key="2">
    <source>
        <dbReference type="Pfam" id="PF12697"/>
    </source>
</evidence>
<comment type="caution">
    <text evidence="3">The sequence shown here is derived from an EMBL/GenBank/DDBJ whole genome shotgun (WGS) entry which is preliminary data.</text>
</comment>
<dbReference type="EMBL" id="CAJFCI010000057">
    <property type="protein sequence ID" value="CAD5108626.1"/>
    <property type="molecule type" value="Genomic_DNA"/>
</dbReference>
<dbReference type="Pfam" id="PF12697">
    <property type="entry name" value="Abhydrolase_6"/>
    <property type="match status" value="1"/>
</dbReference>
<reference evidence="3 4" key="1">
    <citation type="submission" date="2020-08" db="EMBL/GenBank/DDBJ databases">
        <authorList>
            <person name="Criscuolo A."/>
        </authorList>
    </citation>
    <scope>NUCLEOTIDE SEQUENCE [LARGE SCALE GENOMIC DNA]</scope>
    <source>
        <strain evidence="3">CIP111764</strain>
    </source>
</reference>
<feature type="signal peptide" evidence="1">
    <location>
        <begin position="1"/>
        <end position="28"/>
    </location>
</feature>
<dbReference type="Gene3D" id="3.40.50.1820">
    <property type="entry name" value="alpha/beta hydrolase"/>
    <property type="match status" value="1"/>
</dbReference>
<dbReference type="InterPro" id="IPR000073">
    <property type="entry name" value="AB_hydrolase_1"/>
</dbReference>
<dbReference type="EC" id="3.1.1.88" evidence="3"/>
<dbReference type="Proteomes" id="UP000583387">
    <property type="component" value="Unassembled WGS sequence"/>
</dbReference>
<keyword evidence="1" id="KW-0732">Signal</keyword>
<organism evidence="3 4">
    <name type="scientific">Zestomonas carbonaria</name>
    <dbReference type="NCBI Taxonomy" id="2762745"/>
    <lineage>
        <taxon>Bacteria</taxon>
        <taxon>Pseudomonadati</taxon>
        <taxon>Pseudomonadota</taxon>
        <taxon>Gammaproteobacteria</taxon>
        <taxon>Pseudomonadales</taxon>
        <taxon>Pseudomonadaceae</taxon>
        <taxon>Zestomonas</taxon>
    </lineage>
</organism>
<evidence type="ECO:0000256" key="1">
    <source>
        <dbReference type="SAM" id="SignalP"/>
    </source>
</evidence>
<protein>
    <submittedName>
        <fullName evidence="3">Pyrethroid hydrolase</fullName>
        <ecNumber evidence="3">3.1.1.88</ecNumber>
    </submittedName>
</protein>
<feature type="chain" id="PRO_5031332877" evidence="1">
    <location>
        <begin position="29"/>
        <end position="270"/>
    </location>
</feature>
<accession>A0A7U7I9W8</accession>
<sequence length="270" mass="28292">MFKFKAGFSTLIAASAVAALLGAHPVMAKEAETHDGKATVVLVHGAFAESSSWNGVAARLESEGYPVVAAANPLRGVKNDSDYVADIVGHTPGPVILVGHSYGGTVISNAVHGQDNVKALVYVAAFALEKGETTAELSGRYPGGTLGSALAQPVELRNGDKDLYIQQDKFHQQFAADVPAEEAALMAATQRPITVAALNEPAGDPAWKQLPSWFIYGTADKNVPEAALEFMAERAGSKRTVVVKDASHVVMTSNPDKVADLIIEAAEATK</sequence>
<keyword evidence="4" id="KW-1185">Reference proteome</keyword>
<name>A0A7U7I9W8_9GAMM</name>
<keyword evidence="3" id="KW-0378">Hydrolase</keyword>
<proteinExistence type="predicted"/>
<evidence type="ECO:0000313" key="3">
    <source>
        <dbReference type="EMBL" id="CAD5108626.1"/>
    </source>
</evidence>
<dbReference type="GO" id="GO:0102209">
    <property type="term" value="F:trans-permethrin hydrolase activity"/>
    <property type="evidence" value="ECO:0007669"/>
    <property type="project" value="UniProtKB-EC"/>
</dbReference>
<gene>
    <name evidence="3" type="primary">pytH</name>
    <name evidence="3" type="ORF">PSEWESI4_02918</name>
</gene>
<dbReference type="PANTHER" id="PTHR37017:SF11">
    <property type="entry name" value="ESTERASE_LIPASE_THIOESTERASE DOMAIN-CONTAINING PROTEIN"/>
    <property type="match status" value="1"/>
</dbReference>
<dbReference type="SUPFAM" id="SSF53474">
    <property type="entry name" value="alpha/beta-Hydrolases"/>
    <property type="match status" value="1"/>
</dbReference>
<dbReference type="InterPro" id="IPR029058">
    <property type="entry name" value="AB_hydrolase_fold"/>
</dbReference>
<evidence type="ECO:0000313" key="4">
    <source>
        <dbReference type="Proteomes" id="UP000583387"/>
    </source>
</evidence>
<dbReference type="AlphaFoldDB" id="A0A7U7I9W8"/>